<accession>A0A7T5VEE9</accession>
<dbReference type="NCBIfam" id="TIGR01475">
    <property type="entry name" value="ubiA_other"/>
    <property type="match status" value="1"/>
</dbReference>
<dbReference type="AlphaFoldDB" id="A0A7T5VEE9"/>
<keyword evidence="10 12" id="KW-0472">Membrane</keyword>
<dbReference type="GO" id="GO:0005886">
    <property type="term" value="C:plasma membrane"/>
    <property type="evidence" value="ECO:0007669"/>
    <property type="project" value="TreeGrafter"/>
</dbReference>
<keyword evidence="7" id="KW-0831">Ubiquinone biosynthesis</keyword>
<feature type="transmembrane region" description="Helical" evidence="12">
    <location>
        <begin position="133"/>
        <end position="153"/>
    </location>
</feature>
<protein>
    <recommendedName>
        <fullName evidence="11">4-hydroxybenzoate polyprenyltransferase</fullName>
        <ecNumber evidence="11">2.5.1.39</ecNumber>
    </recommendedName>
</protein>
<feature type="transmembrane region" description="Helical" evidence="12">
    <location>
        <begin position="230"/>
        <end position="250"/>
    </location>
</feature>
<dbReference type="InterPro" id="IPR000537">
    <property type="entry name" value="UbiA_prenyltransferase"/>
</dbReference>
<feature type="transmembrane region" description="Helical" evidence="12">
    <location>
        <begin position="159"/>
        <end position="182"/>
    </location>
</feature>
<comment type="similarity">
    <text evidence="3">Belongs to the UbiA prenyltransferase family.</text>
</comment>
<dbReference type="Proteomes" id="UP000596092">
    <property type="component" value="Chromosome"/>
</dbReference>
<dbReference type="FunFam" id="1.20.120.1780:FF:000001">
    <property type="entry name" value="4-hydroxybenzoate octaprenyltransferase"/>
    <property type="match status" value="1"/>
</dbReference>
<dbReference type="Pfam" id="PF01040">
    <property type="entry name" value="UbiA"/>
    <property type="match status" value="1"/>
</dbReference>
<keyword evidence="9 12" id="KW-1133">Transmembrane helix</keyword>
<keyword evidence="8 12" id="KW-0812">Transmembrane</keyword>
<dbReference type="GO" id="GO:0008412">
    <property type="term" value="F:4-hydroxybenzoate polyprenyltransferase activity"/>
    <property type="evidence" value="ECO:0007669"/>
    <property type="project" value="UniProtKB-EC"/>
</dbReference>
<feature type="transmembrane region" description="Helical" evidence="12">
    <location>
        <begin position="83"/>
        <end position="102"/>
    </location>
</feature>
<keyword evidence="5" id="KW-0997">Cell inner membrane</keyword>
<dbReference type="Gene3D" id="1.10.357.140">
    <property type="entry name" value="UbiA prenyltransferase"/>
    <property type="match status" value="1"/>
</dbReference>
<dbReference type="PANTHER" id="PTHR11048">
    <property type="entry name" value="PRENYLTRANSFERASES"/>
    <property type="match status" value="1"/>
</dbReference>
<comment type="subcellular location">
    <subcellularLocation>
        <location evidence="2">Membrane</location>
        <topology evidence="2">Multi-pass membrane protein</topology>
    </subcellularLocation>
</comment>
<dbReference type="InterPro" id="IPR006371">
    <property type="entry name" value="Polyprenyltransferase_UbiA-li"/>
</dbReference>
<dbReference type="FunFam" id="1.10.357.140:FF:000008">
    <property type="entry name" value="4-hydroxybenzoate octaprenyltransferase"/>
    <property type="match status" value="1"/>
</dbReference>
<feature type="transmembrane region" description="Helical" evidence="12">
    <location>
        <begin position="38"/>
        <end position="62"/>
    </location>
</feature>
<dbReference type="KEGG" id="dog:HP555_10450"/>
<evidence type="ECO:0000256" key="7">
    <source>
        <dbReference type="ARBA" id="ARBA00022688"/>
    </source>
</evidence>
<dbReference type="PANTHER" id="PTHR11048:SF28">
    <property type="entry name" value="4-HYDROXYBENZOATE POLYPRENYLTRANSFERASE, MITOCHONDRIAL"/>
    <property type="match status" value="1"/>
</dbReference>
<dbReference type="EMBL" id="CP054140">
    <property type="protein sequence ID" value="QQG66249.1"/>
    <property type="molecule type" value="Genomic_DNA"/>
</dbReference>
<evidence type="ECO:0000256" key="8">
    <source>
        <dbReference type="ARBA" id="ARBA00022692"/>
    </source>
</evidence>
<dbReference type="Gene3D" id="1.20.120.1780">
    <property type="entry name" value="UbiA prenyltransferase"/>
    <property type="match status" value="1"/>
</dbReference>
<dbReference type="RefSeq" id="WP_199262229.1">
    <property type="nucleotide sequence ID" value="NZ_CP054140.1"/>
</dbReference>
<reference evidence="13 14" key="1">
    <citation type="submission" date="2020-05" db="EMBL/GenBank/DDBJ databases">
        <title>Complete genome of Desulfobulbus oligotrophicus.</title>
        <authorList>
            <person name="Podar M."/>
        </authorList>
    </citation>
    <scope>NUCLEOTIDE SEQUENCE [LARGE SCALE GENOMIC DNA]</scope>
    <source>
        <strain evidence="13 14">Prop6</strain>
    </source>
</reference>
<evidence type="ECO:0000256" key="4">
    <source>
        <dbReference type="ARBA" id="ARBA00022475"/>
    </source>
</evidence>
<feature type="transmembrane region" description="Helical" evidence="12">
    <location>
        <begin position="262"/>
        <end position="281"/>
    </location>
</feature>
<keyword evidence="14" id="KW-1185">Reference proteome</keyword>
<evidence type="ECO:0000256" key="3">
    <source>
        <dbReference type="ARBA" id="ARBA00005985"/>
    </source>
</evidence>
<dbReference type="CDD" id="cd13959">
    <property type="entry name" value="PT_UbiA_COQ2"/>
    <property type="match status" value="1"/>
</dbReference>
<dbReference type="EC" id="2.5.1.39" evidence="11"/>
<evidence type="ECO:0000313" key="14">
    <source>
        <dbReference type="Proteomes" id="UP000596092"/>
    </source>
</evidence>
<organism evidence="13 14">
    <name type="scientific">Desulfobulbus oligotrophicus</name>
    <dbReference type="NCBI Taxonomy" id="1909699"/>
    <lineage>
        <taxon>Bacteria</taxon>
        <taxon>Pseudomonadati</taxon>
        <taxon>Thermodesulfobacteriota</taxon>
        <taxon>Desulfobulbia</taxon>
        <taxon>Desulfobulbales</taxon>
        <taxon>Desulfobulbaceae</taxon>
        <taxon>Desulfobulbus</taxon>
    </lineage>
</organism>
<feature type="transmembrane region" description="Helical" evidence="12">
    <location>
        <begin position="12"/>
        <end position="32"/>
    </location>
</feature>
<feature type="transmembrane region" description="Helical" evidence="12">
    <location>
        <begin position="203"/>
        <end position="224"/>
    </location>
</feature>
<comment type="cofactor">
    <cofactor evidence="1">
        <name>Mg(2+)</name>
        <dbReference type="ChEBI" id="CHEBI:18420"/>
    </cofactor>
</comment>
<evidence type="ECO:0000256" key="9">
    <source>
        <dbReference type="ARBA" id="ARBA00022989"/>
    </source>
</evidence>
<gene>
    <name evidence="13" type="ORF">HP555_10450</name>
</gene>
<evidence type="ECO:0000256" key="11">
    <source>
        <dbReference type="ARBA" id="ARBA00034524"/>
    </source>
</evidence>
<name>A0A7T5VEE9_9BACT</name>
<sequence length="284" mass="31960">MWRKIVILLEMIKFEHTVFAMPFALMGAFLAQRGMPTLYTFFWVIAAMVGARTCAMGFNRIVDRRFDAANPRTADRALPAGQVSLSASWAMVTLAGTLFFFACFMLNPLALAIAPFALGLTLFYSLTKRFTWLCHVVLGVALAFSPLGGWIAVAASFDAYPWVLSLGVLFWVAGFDCIYACLDTEFDRKTGLFSMPAIFGRRNSFRIAVIFHAFAFLLFTLVGMQMQLNFWYYSGIIITGFALFYQHLIVNPRDLTRIQQSFFSMNGLIALTLFFATWLSLATD</sequence>
<evidence type="ECO:0000256" key="2">
    <source>
        <dbReference type="ARBA" id="ARBA00004141"/>
    </source>
</evidence>
<keyword evidence="4" id="KW-1003">Cell membrane</keyword>
<evidence type="ECO:0000313" key="13">
    <source>
        <dbReference type="EMBL" id="QQG66249.1"/>
    </source>
</evidence>
<proteinExistence type="inferred from homology"/>
<keyword evidence="6 13" id="KW-0808">Transferase</keyword>
<dbReference type="GO" id="GO:0006744">
    <property type="term" value="P:ubiquinone biosynthetic process"/>
    <property type="evidence" value="ECO:0007669"/>
    <property type="project" value="UniProtKB-KW"/>
</dbReference>
<dbReference type="InterPro" id="IPR039653">
    <property type="entry name" value="Prenyltransferase"/>
</dbReference>
<evidence type="ECO:0000256" key="1">
    <source>
        <dbReference type="ARBA" id="ARBA00001946"/>
    </source>
</evidence>
<evidence type="ECO:0000256" key="12">
    <source>
        <dbReference type="SAM" id="Phobius"/>
    </source>
</evidence>
<dbReference type="InterPro" id="IPR044878">
    <property type="entry name" value="UbiA_sf"/>
</dbReference>
<evidence type="ECO:0000256" key="10">
    <source>
        <dbReference type="ARBA" id="ARBA00023136"/>
    </source>
</evidence>
<evidence type="ECO:0000256" key="5">
    <source>
        <dbReference type="ARBA" id="ARBA00022519"/>
    </source>
</evidence>
<feature type="transmembrane region" description="Helical" evidence="12">
    <location>
        <begin position="108"/>
        <end position="126"/>
    </location>
</feature>
<evidence type="ECO:0000256" key="6">
    <source>
        <dbReference type="ARBA" id="ARBA00022679"/>
    </source>
</evidence>